<dbReference type="PANTHER" id="PTHR46520">
    <property type="entry name" value="SERINE BETA-LACTAMASE-LIKE PROTEIN LACTB, MITOCHONDRIAL"/>
    <property type="match status" value="1"/>
</dbReference>
<keyword evidence="3" id="KW-1185">Reference proteome</keyword>
<dbReference type="InterPro" id="IPR012338">
    <property type="entry name" value="Beta-lactam/transpept-like"/>
</dbReference>
<dbReference type="Gene3D" id="3.40.710.10">
    <property type="entry name" value="DD-peptidase/beta-lactamase superfamily"/>
    <property type="match status" value="1"/>
</dbReference>
<reference evidence="2 3" key="1">
    <citation type="submission" date="2022-11" db="EMBL/GenBank/DDBJ databases">
        <title>Viruses from the air-sea interface of a natural surface slick.</title>
        <authorList>
            <person name="Rahlff J."/>
            <person name="Holmfeldt K."/>
        </authorList>
    </citation>
    <scope>NUCLEOTIDE SEQUENCE [LARGE SCALE GENOMIC DNA]</scope>
    <source>
        <strain evidence="2 3">SMS4</strain>
    </source>
</reference>
<dbReference type="InterPro" id="IPR052794">
    <property type="entry name" value="Mito_Ser_Protease_LACTB"/>
</dbReference>
<feature type="domain" description="Beta-lactamase-related" evidence="1">
    <location>
        <begin position="60"/>
        <end position="386"/>
    </location>
</feature>
<comment type="caution">
    <text evidence="2">The sequence shown here is derived from an EMBL/GenBank/DDBJ whole genome shotgun (WGS) entry which is preliminary data.</text>
</comment>
<dbReference type="PANTHER" id="PTHR46520:SF1">
    <property type="entry name" value="SERINE BETA-LACTAMASE-LIKE PROTEIN LACTB, MITOCHONDRIAL"/>
    <property type="match status" value="1"/>
</dbReference>
<keyword evidence="2" id="KW-0378">Hydrolase</keyword>
<organism evidence="2 3">
    <name type="scientific">Rheinheimera baltica</name>
    <dbReference type="NCBI Taxonomy" id="67576"/>
    <lineage>
        <taxon>Bacteria</taxon>
        <taxon>Pseudomonadati</taxon>
        <taxon>Pseudomonadota</taxon>
        <taxon>Gammaproteobacteria</taxon>
        <taxon>Chromatiales</taxon>
        <taxon>Chromatiaceae</taxon>
        <taxon>Rheinheimera</taxon>
    </lineage>
</organism>
<evidence type="ECO:0000259" key="1">
    <source>
        <dbReference type="Pfam" id="PF00144"/>
    </source>
</evidence>
<evidence type="ECO:0000313" key="3">
    <source>
        <dbReference type="Proteomes" id="UP001231109"/>
    </source>
</evidence>
<dbReference type="InterPro" id="IPR001466">
    <property type="entry name" value="Beta-lactam-related"/>
</dbReference>
<dbReference type="GO" id="GO:0016787">
    <property type="term" value="F:hydrolase activity"/>
    <property type="evidence" value="ECO:0007669"/>
    <property type="project" value="UniProtKB-KW"/>
</dbReference>
<proteinExistence type="predicted"/>
<dbReference type="RefSeq" id="WP_305976195.1">
    <property type="nucleotide sequence ID" value="NZ_JAPJDZ010000029.1"/>
</dbReference>
<dbReference type="EMBL" id="JAPJDZ010000029">
    <property type="protein sequence ID" value="MDP5136728.1"/>
    <property type="molecule type" value="Genomic_DNA"/>
</dbReference>
<accession>A0ABT9I0L7</accession>
<protein>
    <submittedName>
        <fullName evidence="2">Serine hydrolase</fullName>
    </submittedName>
</protein>
<sequence>MKKILISLLGIIFVAALVLAGYWFSGWLALPDKVPQQSEVYQQDFGNAAEKAMAELVLAQQQQQLPAVTAAVAWRGQLVWVGAAGYADLANQTAATVHSQFRIGSTSKAVTATALARAVAAGEIDLDSPISQYMPQLPNPAWQNFTLRQLMSHTAGLPGYAENTDRIGAIRTLLKQRDFPDVIDALALFDDSELLFSPGTDFHYSSFDVNLASAVLQSAMQQPFLQYLQQEVSEPLQLNSLSADNDTVDALANRVSFYITHDGYAKKHWPVNLSQKWAGGGLIASSADLAKLGSAWFNPDFIPAAIQQEFWTPQQLSSGEVNEQFYALGWRHFSQDALFCDKQNPLSRNISYVHHGGVSDGAQSWLVLYPELQLVVAMNANTVKENYCDFAGQAARITRPFLQQIAPDWLVPKV</sequence>
<dbReference type="Pfam" id="PF00144">
    <property type="entry name" value="Beta-lactamase"/>
    <property type="match status" value="1"/>
</dbReference>
<evidence type="ECO:0000313" key="2">
    <source>
        <dbReference type="EMBL" id="MDP5136728.1"/>
    </source>
</evidence>
<name>A0ABT9I0L7_9GAMM</name>
<dbReference type="Proteomes" id="UP001231109">
    <property type="component" value="Unassembled WGS sequence"/>
</dbReference>
<gene>
    <name evidence="2" type="ORF">ORJ04_12295</name>
</gene>
<dbReference type="SUPFAM" id="SSF56601">
    <property type="entry name" value="beta-lactamase/transpeptidase-like"/>
    <property type="match status" value="1"/>
</dbReference>